<feature type="chain" id="PRO_5046833439" evidence="1">
    <location>
        <begin position="24"/>
        <end position="105"/>
    </location>
</feature>
<keyword evidence="1" id="KW-0732">Signal</keyword>
<dbReference type="Proteomes" id="UP001597327">
    <property type="component" value="Unassembled WGS sequence"/>
</dbReference>
<feature type="signal peptide" evidence="1">
    <location>
        <begin position="1"/>
        <end position="23"/>
    </location>
</feature>
<evidence type="ECO:0000256" key="1">
    <source>
        <dbReference type="SAM" id="SignalP"/>
    </source>
</evidence>
<gene>
    <name evidence="2" type="ORF">ACFSC7_12690</name>
</gene>
<protein>
    <submittedName>
        <fullName evidence="2">Uncharacterized protein</fullName>
    </submittedName>
</protein>
<dbReference type="EMBL" id="JBHUFA010000004">
    <property type="protein sequence ID" value="MFD1696379.1"/>
    <property type="molecule type" value="Genomic_DNA"/>
</dbReference>
<proteinExistence type="predicted"/>
<evidence type="ECO:0000313" key="2">
    <source>
        <dbReference type="EMBL" id="MFD1696379.1"/>
    </source>
</evidence>
<sequence>MPNPSKLALITATVLIMQTAAEARPLVQSMSCAAATAMVDQAGSIVMDTSPTTFERFVSGQAFCAYELVAEPAFTSTSDLTDCPIGFICQPRNENRSRTQTLQFS</sequence>
<comment type="caution">
    <text evidence="2">The sequence shown here is derived from an EMBL/GenBank/DDBJ whole genome shotgun (WGS) entry which is preliminary data.</text>
</comment>
<accession>A0ABW4JYN3</accession>
<dbReference type="RefSeq" id="WP_149892738.1">
    <property type="nucleotide sequence ID" value="NZ_JBHUFA010000004.1"/>
</dbReference>
<name>A0ABW4JYN3_9HYPH</name>
<organism evidence="2 3">
    <name type="scientific">Roseibium aestuarii</name>
    <dbReference type="NCBI Taxonomy" id="2600299"/>
    <lineage>
        <taxon>Bacteria</taxon>
        <taxon>Pseudomonadati</taxon>
        <taxon>Pseudomonadota</taxon>
        <taxon>Alphaproteobacteria</taxon>
        <taxon>Hyphomicrobiales</taxon>
        <taxon>Stappiaceae</taxon>
        <taxon>Roseibium</taxon>
    </lineage>
</organism>
<reference evidence="3" key="1">
    <citation type="journal article" date="2019" name="Int. J. Syst. Evol. Microbiol.">
        <title>The Global Catalogue of Microorganisms (GCM) 10K type strain sequencing project: providing services to taxonomists for standard genome sequencing and annotation.</title>
        <authorList>
            <consortium name="The Broad Institute Genomics Platform"/>
            <consortium name="The Broad Institute Genome Sequencing Center for Infectious Disease"/>
            <person name="Wu L."/>
            <person name="Ma J."/>
        </authorList>
    </citation>
    <scope>NUCLEOTIDE SEQUENCE [LARGE SCALE GENOMIC DNA]</scope>
    <source>
        <strain evidence="3">JCM 3369</strain>
    </source>
</reference>
<keyword evidence="3" id="KW-1185">Reference proteome</keyword>
<evidence type="ECO:0000313" key="3">
    <source>
        <dbReference type="Proteomes" id="UP001597327"/>
    </source>
</evidence>